<keyword evidence="3" id="KW-1185">Reference proteome</keyword>
<evidence type="ECO:0000313" key="2">
    <source>
        <dbReference type="EMBL" id="EQC34326.1"/>
    </source>
</evidence>
<proteinExistence type="predicted"/>
<sequence>MLSPGDIVRIYPENVALLVDDISTVAYGTVRSAGRRLMIDVTPDESISEELSLPVAATNDQFTVVTAAERDAGTHRLVRRFVVARVENHWLHGQVRRADHSARTVQLTSRRGRLTVSQDAVQLVLPVVAALLWDTEWPAADDNAPREATGIATATLLRRHQNIWRRIRPRTDLETPSRDIAAILAGYDVPNVAGLGAVRLGICDPRSGLVLNPCVQHIVDFAFHADGGSTDPNLMELGESFCHDPTDTDAPPPLTFEDTNAGTAATTQRLLATNTELTSEPERIFFPPPRAGAGASMVDRFLDSMAARTAPTTTVTDEPELDSRNLPHPPPAVVQAVTYAANPGRGVIAPSVTEFASEFQREHRARSRAAATRTLSEYIEIAAGPQHSKSALRVSRAQAEVHWWITNAQFQAALPMEFIASVVGCEAIRFPPHPGTLAYLFDWRFGSGMLSIAHFFPLSKHLRSSWNDDARVSLSHFPGSLTPPKPRHSIASIDNIRAALHALLDYANAFGSTILVAVVEAALALALVLLDDNDDFPDSVTHVVLQWFNDRFAVFGAYLAAAANGNASVVTAIASFPGTFATEGPAYQKLFLKVLKHTPPIGNTEPGKGGKPHGGGKQKATPGRGAGGNRPQAPSNPIPPDVLAALPKDGPFPICLRNLSKLPCSNTVKDNACTGFDGRVRSHKVPLPLADVVRSYVTARWGGLRADMAL</sequence>
<dbReference type="InParanoid" id="T0QHU6"/>
<dbReference type="Proteomes" id="UP000030762">
    <property type="component" value="Unassembled WGS sequence"/>
</dbReference>
<feature type="region of interest" description="Disordered" evidence="1">
    <location>
        <begin position="600"/>
        <end position="638"/>
    </location>
</feature>
<dbReference type="GeneID" id="19948826"/>
<dbReference type="OMA" id="CEAIRFP"/>
<evidence type="ECO:0000256" key="1">
    <source>
        <dbReference type="SAM" id="MobiDB-lite"/>
    </source>
</evidence>
<dbReference type="RefSeq" id="XP_008612188.1">
    <property type="nucleotide sequence ID" value="XM_008613966.1"/>
</dbReference>
<gene>
    <name evidence="2" type="ORF">SDRG_08099</name>
</gene>
<dbReference type="eggNOG" id="ENOG502T09X">
    <property type="taxonomic scope" value="Eukaryota"/>
</dbReference>
<dbReference type="EMBL" id="JH767155">
    <property type="protein sequence ID" value="EQC34326.1"/>
    <property type="molecule type" value="Genomic_DNA"/>
</dbReference>
<name>T0QHU6_SAPDV</name>
<protein>
    <submittedName>
        <fullName evidence="2">Uncharacterized protein</fullName>
    </submittedName>
</protein>
<evidence type="ECO:0000313" key="3">
    <source>
        <dbReference type="Proteomes" id="UP000030762"/>
    </source>
</evidence>
<organism evidence="2 3">
    <name type="scientific">Saprolegnia diclina (strain VS20)</name>
    <dbReference type="NCBI Taxonomy" id="1156394"/>
    <lineage>
        <taxon>Eukaryota</taxon>
        <taxon>Sar</taxon>
        <taxon>Stramenopiles</taxon>
        <taxon>Oomycota</taxon>
        <taxon>Saprolegniomycetes</taxon>
        <taxon>Saprolegniales</taxon>
        <taxon>Saprolegniaceae</taxon>
        <taxon>Saprolegnia</taxon>
    </lineage>
</organism>
<dbReference type="OrthoDB" id="124216at2759"/>
<accession>T0QHU6</accession>
<dbReference type="VEuPathDB" id="FungiDB:SDRG_08099"/>
<reference evidence="2 3" key="1">
    <citation type="submission" date="2012-04" db="EMBL/GenBank/DDBJ databases">
        <title>The Genome Sequence of Saprolegnia declina VS20.</title>
        <authorList>
            <consortium name="The Broad Institute Genome Sequencing Platform"/>
            <person name="Russ C."/>
            <person name="Nusbaum C."/>
            <person name="Tyler B."/>
            <person name="van West P."/>
            <person name="Dieguez-Uribeondo J."/>
            <person name="de Bruijn I."/>
            <person name="Tripathy S."/>
            <person name="Jiang R."/>
            <person name="Young S.K."/>
            <person name="Zeng Q."/>
            <person name="Gargeya S."/>
            <person name="Fitzgerald M."/>
            <person name="Haas B."/>
            <person name="Abouelleil A."/>
            <person name="Alvarado L."/>
            <person name="Arachchi H.M."/>
            <person name="Berlin A."/>
            <person name="Chapman S.B."/>
            <person name="Goldberg J."/>
            <person name="Griggs A."/>
            <person name="Gujja S."/>
            <person name="Hansen M."/>
            <person name="Howarth C."/>
            <person name="Imamovic A."/>
            <person name="Larimer J."/>
            <person name="McCowen C."/>
            <person name="Montmayeur A."/>
            <person name="Murphy C."/>
            <person name="Neiman D."/>
            <person name="Pearson M."/>
            <person name="Priest M."/>
            <person name="Roberts A."/>
            <person name="Saif S."/>
            <person name="Shea T."/>
            <person name="Sisk P."/>
            <person name="Sykes S."/>
            <person name="Wortman J."/>
            <person name="Nusbaum C."/>
            <person name="Birren B."/>
        </authorList>
    </citation>
    <scope>NUCLEOTIDE SEQUENCE [LARGE SCALE GENOMIC DNA]</scope>
    <source>
        <strain evidence="2 3">VS20</strain>
    </source>
</reference>
<dbReference type="AlphaFoldDB" id="T0QHU6"/>